<keyword evidence="2" id="KW-0442">Lipid degradation</keyword>
<feature type="compositionally biased region" description="Polar residues" evidence="3">
    <location>
        <begin position="947"/>
        <end position="960"/>
    </location>
</feature>
<feature type="compositionally biased region" description="Low complexity" evidence="3">
    <location>
        <begin position="638"/>
        <end position="647"/>
    </location>
</feature>
<feature type="compositionally biased region" description="Acidic residues" evidence="3">
    <location>
        <begin position="1056"/>
        <end position="1067"/>
    </location>
</feature>
<dbReference type="InterPro" id="IPR044294">
    <property type="entry name" value="Lipase-like"/>
</dbReference>
<dbReference type="SUPFAM" id="SSF53474">
    <property type="entry name" value="alpha/beta-Hydrolases"/>
    <property type="match status" value="1"/>
</dbReference>
<dbReference type="Pfam" id="PF05057">
    <property type="entry name" value="DUF676"/>
    <property type="match status" value="3"/>
</dbReference>
<dbReference type="GO" id="GO:0016042">
    <property type="term" value="P:lipid catabolic process"/>
    <property type="evidence" value="ECO:0007669"/>
    <property type="project" value="UniProtKB-KW"/>
</dbReference>
<comment type="similarity">
    <text evidence="1">Belongs to the putative lipase ROG1 family.</text>
</comment>
<reference evidence="6" key="2">
    <citation type="journal article" date="2018" name="Nat. Commun.">
        <title>Extreme sensitivity to ultraviolet light in the fungal pathogen causing white-nose syndrome of bats.</title>
        <authorList>
            <person name="Palmer J.M."/>
            <person name="Drees K.P."/>
            <person name="Foster J.T."/>
            <person name="Lindner D.L."/>
        </authorList>
    </citation>
    <scope>NUCLEOTIDE SEQUENCE [LARGE SCALE GENOMIC DNA]</scope>
    <source>
        <strain evidence="6">UAMH 10579</strain>
    </source>
</reference>
<feature type="compositionally biased region" description="Acidic residues" evidence="3">
    <location>
        <begin position="985"/>
        <end position="994"/>
    </location>
</feature>
<reference evidence="5 6" key="1">
    <citation type="submission" date="2016-03" db="EMBL/GenBank/DDBJ databases">
        <title>Comparative genomics of Pseudogymnoascus destructans, the fungus causing white-nose syndrome of bats.</title>
        <authorList>
            <person name="Palmer J.M."/>
            <person name="Drees K.P."/>
            <person name="Foster J.T."/>
            <person name="Lindner D.L."/>
        </authorList>
    </citation>
    <scope>NUCLEOTIDE SEQUENCE [LARGE SCALE GENOMIC DNA]</scope>
    <source>
        <strain evidence="5 6">UAMH 10579</strain>
    </source>
</reference>
<evidence type="ECO:0000256" key="2">
    <source>
        <dbReference type="ARBA" id="ARBA00022963"/>
    </source>
</evidence>
<evidence type="ECO:0000313" key="6">
    <source>
        <dbReference type="Proteomes" id="UP000091956"/>
    </source>
</evidence>
<feature type="region of interest" description="Disordered" evidence="3">
    <location>
        <begin position="577"/>
        <end position="744"/>
    </location>
</feature>
<feature type="compositionally biased region" description="Basic and acidic residues" evidence="3">
    <location>
        <begin position="968"/>
        <end position="984"/>
    </location>
</feature>
<dbReference type="RefSeq" id="XP_018128898.1">
    <property type="nucleotide sequence ID" value="XM_018277032.2"/>
</dbReference>
<feature type="region of interest" description="Disordered" evidence="3">
    <location>
        <begin position="891"/>
        <end position="1069"/>
    </location>
</feature>
<sequence length="1118" mass="120430">MLLLQQSGTLKVGEVVRYTITYTPSRDRILPHPTHLHLRIKNTSAIALRAAFMHGPYALYVSAAPSTHRVDVASGASARLDGVPEFEPNLKAGAAWSARLKVRGGEEETSWVVEVASQVIFSASAGVRFEVLVGRDEGSVGGEMGAGKGAARQGVFSEAVTVRVEDTAGLWNTPRLPEWEGEEGGDGSGGEGVRRVGKVEEGKKVEGERANGEGKTDDRKQKKIHLVVLTHGLHSNLGADMLYMKESIDAGAKKAKEEAKLRRDKRRKERAEAASAQSSSTNGDGTSEQKHADDEDTDDEEDVIVRGFSGNAVRTEKGIKYLGKRLAKYVLAMTYPDQPFHSVSISAGESLKAAVTHDKSKEVELGEAVHPHSSIRKDTPTGKKLAYKITSISFIAHSLGGLIQTYAVAYIQKHSPDFFDKIQAVNFICLASPFLGLSNENPLYVKFALDFGLVGRTGQDLGLTWRAPTLARSGWGALVSGIGENGKKAIEHPRDPRSKPLLRILPTGPAHVALKKFRNRTVYSNVVNDGIVPLRTSCLLFLDWQGLGRVEKARRENGLVGTMAGWGWAELTGQNATAAARQEWMEEAKETEAAQAQAEANGSNTPTRQGRGGDVPQPPPDATEDDVRSLKSMKITRRSTSQPRSSSNAKENELHPPPQSPTITGTASTKGPIDSFLDFFNPRAKSPDPPRQSKIYKRSQTVKFDDPTRKSDSKTDSDSSTNHTAGISSALPEDPQGSAAPPRTSFFEAAGDILAPPLPPLSFLIDPSTRPLTIFHDRVYHPSDIPPPPLKPPTTTSNKLSKTPPASNHSTNSFATTASDSSLPPLAEIDSSAMKVEEKIARAYHRDLAWRKVLVRLEPDAHNNIIVRRKFANAYGWPVVQHLVDTHFAGGGAALTPDDEEGNEDRATGGSPGGNGRDEEEEPALHQFLNPAQRREREEEDRESVDHLSSLSDAVSTHTHTAQRTRKPVLERADSEVWSEHDFMDSEGDSDGEDGGVKEKKRVEEGPGWNWTEKIVGRGAVAGRAGKGGGKVGGGGGKGGMGHKHKESREYTVPSPEEDEEDEDGEVEGVSKGLNMLNLGVQPVAESDTHVGIVEEVARASVSRNIGGGGGAGAGLGV</sequence>
<dbReference type="PANTHER" id="PTHR12482:SF62">
    <property type="entry name" value="LIPASE ROG1-RELATED"/>
    <property type="match status" value="1"/>
</dbReference>
<feature type="compositionally biased region" description="Basic and acidic residues" evidence="3">
    <location>
        <begin position="703"/>
        <end position="717"/>
    </location>
</feature>
<feature type="region of interest" description="Disordered" evidence="3">
    <location>
        <begin position="173"/>
        <end position="219"/>
    </location>
</feature>
<accession>A0A1B8GH68</accession>
<feature type="compositionally biased region" description="Basic and acidic residues" evidence="3">
    <location>
        <begin position="583"/>
        <end position="592"/>
    </location>
</feature>
<evidence type="ECO:0000256" key="1">
    <source>
        <dbReference type="ARBA" id="ARBA00007920"/>
    </source>
</evidence>
<dbReference type="EMBL" id="KV460237">
    <property type="protein sequence ID" value="OBT95165.1"/>
    <property type="molecule type" value="Genomic_DNA"/>
</dbReference>
<dbReference type="AlphaFoldDB" id="A0A1B8GH68"/>
<feature type="compositionally biased region" description="Polar residues" evidence="3">
    <location>
        <begin position="797"/>
        <end position="822"/>
    </location>
</feature>
<dbReference type="PANTHER" id="PTHR12482">
    <property type="entry name" value="LIPASE ROG1-RELATED-RELATED"/>
    <property type="match status" value="1"/>
</dbReference>
<dbReference type="GO" id="GO:0047372">
    <property type="term" value="F:monoacylglycerol lipase activity"/>
    <property type="evidence" value="ECO:0007669"/>
    <property type="project" value="TreeGrafter"/>
</dbReference>
<protein>
    <recommendedName>
        <fullName evidence="4">DUF676 domain-containing protein</fullName>
    </recommendedName>
</protein>
<keyword evidence="6" id="KW-1185">Reference proteome</keyword>
<feature type="domain" description="DUF676" evidence="4">
    <location>
        <begin position="388"/>
        <end position="536"/>
    </location>
</feature>
<keyword evidence="2" id="KW-0443">Lipid metabolism</keyword>
<feature type="region of interest" description="Disordered" evidence="3">
    <location>
        <begin position="254"/>
        <end position="304"/>
    </location>
</feature>
<organism evidence="5 6">
    <name type="scientific">Pseudogymnoascus verrucosus</name>
    <dbReference type="NCBI Taxonomy" id="342668"/>
    <lineage>
        <taxon>Eukaryota</taxon>
        <taxon>Fungi</taxon>
        <taxon>Dikarya</taxon>
        <taxon>Ascomycota</taxon>
        <taxon>Pezizomycotina</taxon>
        <taxon>Leotiomycetes</taxon>
        <taxon>Thelebolales</taxon>
        <taxon>Thelebolaceae</taxon>
        <taxon>Pseudogymnoascus</taxon>
    </lineage>
</organism>
<feature type="region of interest" description="Disordered" evidence="3">
    <location>
        <begin position="779"/>
        <end position="825"/>
    </location>
</feature>
<dbReference type="STRING" id="342668.A0A1B8GH68"/>
<feature type="compositionally biased region" description="Polar residues" evidence="3">
    <location>
        <begin position="275"/>
        <end position="286"/>
    </location>
</feature>
<dbReference type="GeneID" id="28840985"/>
<evidence type="ECO:0000256" key="3">
    <source>
        <dbReference type="SAM" id="MobiDB-lite"/>
    </source>
</evidence>
<dbReference type="InterPro" id="IPR007751">
    <property type="entry name" value="DUF676_lipase-like"/>
</dbReference>
<proteinExistence type="inferred from homology"/>
<evidence type="ECO:0000259" key="4">
    <source>
        <dbReference type="Pfam" id="PF05057"/>
    </source>
</evidence>
<name>A0A1B8GH68_9PEZI</name>
<dbReference type="InterPro" id="IPR029058">
    <property type="entry name" value="AB_hydrolase_fold"/>
</dbReference>
<dbReference type="OrthoDB" id="5368485at2759"/>
<gene>
    <name evidence="5" type="ORF">VE01_07599</name>
</gene>
<feature type="domain" description="DUF676" evidence="4">
    <location>
        <begin position="294"/>
        <end position="335"/>
    </location>
</feature>
<evidence type="ECO:0000313" key="5">
    <source>
        <dbReference type="EMBL" id="OBT95165.1"/>
    </source>
</evidence>
<feature type="compositionally biased region" description="Gly residues" evidence="3">
    <location>
        <begin position="1025"/>
        <end position="1040"/>
    </location>
</feature>
<dbReference type="Proteomes" id="UP000091956">
    <property type="component" value="Unassembled WGS sequence"/>
</dbReference>
<feature type="domain" description="DUF676" evidence="4">
    <location>
        <begin position="221"/>
        <end position="258"/>
    </location>
</feature>
<feature type="compositionally biased region" description="Basic and acidic residues" evidence="3">
    <location>
        <begin position="192"/>
        <end position="219"/>
    </location>
</feature>
<feature type="compositionally biased region" description="Basic and acidic residues" evidence="3">
    <location>
        <begin position="995"/>
        <end position="1005"/>
    </location>
</feature>
<dbReference type="Gene3D" id="3.40.50.1820">
    <property type="entry name" value="alpha/beta hydrolase"/>
    <property type="match status" value="1"/>
</dbReference>